<dbReference type="GO" id="GO:0019902">
    <property type="term" value="F:phosphatase binding"/>
    <property type="evidence" value="ECO:0007669"/>
    <property type="project" value="InterPro"/>
</dbReference>
<organism evidence="2 3">
    <name type="scientific">Diacronema lutheri</name>
    <name type="common">Unicellular marine alga</name>
    <name type="synonym">Monochrysis lutheri</name>
    <dbReference type="NCBI Taxonomy" id="2081491"/>
    <lineage>
        <taxon>Eukaryota</taxon>
        <taxon>Haptista</taxon>
        <taxon>Haptophyta</taxon>
        <taxon>Pavlovophyceae</taxon>
        <taxon>Pavlovales</taxon>
        <taxon>Pavlovaceae</taxon>
        <taxon>Diacronema</taxon>
    </lineage>
</organism>
<dbReference type="EMBL" id="JAGTXO010000076">
    <property type="protein sequence ID" value="KAG8457255.1"/>
    <property type="molecule type" value="Genomic_DNA"/>
</dbReference>
<comment type="caution">
    <text evidence="2">The sequence shown here is derived from an EMBL/GenBank/DDBJ whole genome shotgun (WGS) entry which is preliminary data.</text>
</comment>
<feature type="compositionally biased region" description="Low complexity" evidence="1">
    <location>
        <begin position="306"/>
        <end position="332"/>
    </location>
</feature>
<dbReference type="PANTHER" id="PTHR21055">
    <property type="entry name" value="PROTEIN PHOSPHATASE 1 REGULATORY SUBUNIT 36"/>
    <property type="match status" value="1"/>
</dbReference>
<proteinExistence type="predicted"/>
<sequence length="460" mass="46764">MARDVNDVVEGFDLRAAKELALAKMGDDSPPAFRAAARQPPIDALLLALAAYCAAFIRKLRARRELDAVQADMAQRGGLMRAGSSHEGADAVSGATGAGGGSDDDEDDDDDVNGRGDAARAAAESTLAQLEASRVELDVADAEAAAALRTVGTAYASVLVRASASVQSRGGGGGGGGDGPFFERLYAYCAHVLRSAFDHRHWLQVDNELSRLFRSSHFNVAARRNGGERPLLPARELHALRTSTDVFMQQAAASAQLRRASVRAVVSARSPALAALLPTTEQKLQQATEAHTAAIAAARARAKASATARAAPGRGLAAAPSARSRAPVVPARPHAPRAPPAARAGVGGSSRRASLLSARDGGARGAGDGVGTAPATGAAADAVRTMAAYTHALDAETAEADGLHDGASGDGADDGLEELGSTDDADAVELEARGTGLVGAAALIDAQLEAEFSGAQLHAS</sequence>
<dbReference type="Pfam" id="PF14895">
    <property type="entry name" value="PPPI_inhib"/>
    <property type="match status" value="1"/>
</dbReference>
<feature type="region of interest" description="Disordered" evidence="1">
    <location>
        <begin position="79"/>
        <end position="120"/>
    </location>
</feature>
<feature type="compositionally biased region" description="Acidic residues" evidence="1">
    <location>
        <begin position="411"/>
        <end position="420"/>
    </location>
</feature>
<feature type="region of interest" description="Disordered" evidence="1">
    <location>
        <begin position="306"/>
        <end position="375"/>
    </location>
</feature>
<dbReference type="PANTHER" id="PTHR21055:SF3">
    <property type="entry name" value="PROTEIN PHOSPHATASE 1 REGULATORY SUBUNIT 36"/>
    <property type="match status" value="1"/>
</dbReference>
<dbReference type="OrthoDB" id="536284at2759"/>
<dbReference type="AlphaFoldDB" id="A0A8J5X7J7"/>
<feature type="compositionally biased region" description="Acidic residues" evidence="1">
    <location>
        <begin position="102"/>
        <end position="111"/>
    </location>
</feature>
<feature type="compositionally biased region" description="Low complexity" evidence="1">
    <location>
        <begin position="340"/>
        <end position="360"/>
    </location>
</feature>
<feature type="region of interest" description="Disordered" evidence="1">
    <location>
        <begin position="400"/>
        <end position="420"/>
    </location>
</feature>
<protein>
    <submittedName>
        <fullName evidence="2">Uncharacterized protein</fullName>
    </submittedName>
</protein>
<accession>A0A8J5X7J7</accession>
<gene>
    <name evidence="2" type="ORF">KFE25_011929</name>
</gene>
<dbReference type="Proteomes" id="UP000751190">
    <property type="component" value="Unassembled WGS sequence"/>
</dbReference>
<dbReference type="InterPro" id="IPR026142">
    <property type="entry name" value="Pro_pase_1_reg_su_36"/>
</dbReference>
<keyword evidence="3" id="KW-1185">Reference proteome</keyword>
<evidence type="ECO:0000313" key="2">
    <source>
        <dbReference type="EMBL" id="KAG8457255.1"/>
    </source>
</evidence>
<name>A0A8J5X7J7_DIALT</name>
<evidence type="ECO:0000256" key="1">
    <source>
        <dbReference type="SAM" id="MobiDB-lite"/>
    </source>
</evidence>
<evidence type="ECO:0000313" key="3">
    <source>
        <dbReference type="Proteomes" id="UP000751190"/>
    </source>
</evidence>
<reference evidence="2" key="1">
    <citation type="submission" date="2021-05" db="EMBL/GenBank/DDBJ databases">
        <title>The genome of the haptophyte Pavlova lutheri (Diacronema luteri, Pavlovales) - a model for lipid biosynthesis in eukaryotic algae.</title>
        <authorList>
            <person name="Hulatt C.J."/>
            <person name="Posewitz M.C."/>
        </authorList>
    </citation>
    <scope>NUCLEOTIDE SEQUENCE</scope>
    <source>
        <strain evidence="2">NIVA-4/92</strain>
    </source>
</reference>